<feature type="compositionally biased region" description="Basic residues" evidence="1">
    <location>
        <begin position="1"/>
        <end position="10"/>
    </location>
</feature>
<feature type="compositionally biased region" description="Polar residues" evidence="1">
    <location>
        <begin position="101"/>
        <end position="111"/>
    </location>
</feature>
<evidence type="ECO:0000256" key="1">
    <source>
        <dbReference type="SAM" id="MobiDB-lite"/>
    </source>
</evidence>
<feature type="compositionally biased region" description="Polar residues" evidence="1">
    <location>
        <begin position="426"/>
        <end position="443"/>
    </location>
</feature>
<dbReference type="PANTHER" id="PTHR35541:SF1">
    <property type="entry name" value="RAD9, HUS1, RAD1-INTERACTING NUCLEAR ORPHAN PROTEIN 1"/>
    <property type="match status" value="1"/>
</dbReference>
<dbReference type="eggNOG" id="ENOG502S7M3">
    <property type="taxonomic scope" value="Eukaryota"/>
</dbReference>
<sequence>MPPRKKRRQTSQKAQLLFHQQPLEGPKHHYRSPQLPITHTRQVPSKPIDHNTITSWVSPQFDTTAESWFLTNRKGKHHHRDQPRHSNRKSATSKFPHLTFESPQSSSSSATLGGPLIQRSPSHSVKDISGRPIVPMLSPPSYGEMSAHELQNLPYMFIAPDIQTPESSSVKQVGLPPDQKENSLPSCSLHTSTPESPEPGPVLVKDTPEEKYGVKVTWRRRRHLFTYLRERGKLSKSQFLNKIRNESGEVTSDTTEIQKIIRKYYEQLYPNKLDNVDEIDKFLEKYNLPKLNQEESENLNRPITTEEIEAVIKKLPGNKSPCPNGFTGEFYQTFKGELTPILQNFQEEGTLSNSFYEASINLFLKPDSPGCAFEDEAMKLRQLKLDNQTNLKPKKVKILPGNRIKSKQISKLQKELKHCNSDAHRPTSSAPPAQSPCYSNQSDDGSETGMASGGLYQNATFFFLFRSHILEKTTYVVGFSIKAIWGSPTLTHIYSILAVVIRKQLLRSRGPEPLPSSTQEWSLRFI</sequence>
<dbReference type="GO" id="GO:0005634">
    <property type="term" value="C:nucleus"/>
    <property type="evidence" value="ECO:0007669"/>
    <property type="project" value="InterPro"/>
</dbReference>
<dbReference type="Pfam" id="PF15319">
    <property type="entry name" value="RHINO"/>
    <property type="match status" value="1"/>
</dbReference>
<proteinExistence type="predicted"/>
<feature type="compositionally biased region" description="Basic and acidic residues" evidence="1">
    <location>
        <begin position="415"/>
        <end position="425"/>
    </location>
</feature>
<feature type="region of interest" description="Disordered" evidence="1">
    <location>
        <begin position="415"/>
        <end position="445"/>
    </location>
</feature>
<feature type="region of interest" description="Disordered" evidence="1">
    <location>
        <begin position="73"/>
        <end position="132"/>
    </location>
</feature>
<feature type="region of interest" description="Disordered" evidence="1">
    <location>
        <begin position="1"/>
        <end position="33"/>
    </location>
</feature>
<evidence type="ECO:0000313" key="2">
    <source>
        <dbReference type="EMBL" id="EPQ14402.1"/>
    </source>
</evidence>
<dbReference type="GO" id="GO:0005694">
    <property type="term" value="C:chromosome"/>
    <property type="evidence" value="ECO:0007669"/>
    <property type="project" value="TreeGrafter"/>
</dbReference>
<dbReference type="GO" id="GO:0071479">
    <property type="term" value="P:cellular response to ionizing radiation"/>
    <property type="evidence" value="ECO:0007669"/>
    <property type="project" value="InterPro"/>
</dbReference>
<dbReference type="AlphaFoldDB" id="S7Q0T3"/>
<keyword evidence="3" id="KW-1185">Reference proteome</keyword>
<name>S7Q0T3_MYOBR</name>
<feature type="compositionally biased region" description="Basic residues" evidence="1">
    <location>
        <begin position="73"/>
        <end position="88"/>
    </location>
</feature>
<dbReference type="InterPro" id="IPR029293">
    <property type="entry name" value="RHNO1"/>
</dbReference>
<dbReference type="PANTHER" id="PTHR35541">
    <property type="entry name" value="RAD9, HUS1, RAD1-INTERACTING NUCLEAR ORPHAN PROTEIN 1"/>
    <property type="match status" value="1"/>
</dbReference>
<accession>S7Q0T3</accession>
<protein>
    <submittedName>
        <fullName evidence="2">Uncharacterized protein</fullName>
    </submittedName>
</protein>
<evidence type="ECO:0000313" key="3">
    <source>
        <dbReference type="Proteomes" id="UP000052978"/>
    </source>
</evidence>
<gene>
    <name evidence="2" type="ORF">D623_10028676</name>
</gene>
<feature type="region of interest" description="Disordered" evidence="1">
    <location>
        <begin position="167"/>
        <end position="206"/>
    </location>
</feature>
<dbReference type="Proteomes" id="UP000052978">
    <property type="component" value="Unassembled WGS sequence"/>
</dbReference>
<organism evidence="2 3">
    <name type="scientific">Myotis brandtii</name>
    <name type="common">Brandt's bat</name>
    <dbReference type="NCBI Taxonomy" id="109478"/>
    <lineage>
        <taxon>Eukaryota</taxon>
        <taxon>Metazoa</taxon>
        <taxon>Chordata</taxon>
        <taxon>Craniata</taxon>
        <taxon>Vertebrata</taxon>
        <taxon>Euteleostomi</taxon>
        <taxon>Mammalia</taxon>
        <taxon>Eutheria</taxon>
        <taxon>Laurasiatheria</taxon>
        <taxon>Chiroptera</taxon>
        <taxon>Yangochiroptera</taxon>
        <taxon>Vespertilionidae</taxon>
        <taxon>Myotis</taxon>
    </lineage>
</organism>
<dbReference type="GO" id="GO:0000077">
    <property type="term" value="P:DNA damage checkpoint signaling"/>
    <property type="evidence" value="ECO:0007669"/>
    <property type="project" value="InterPro"/>
</dbReference>
<reference evidence="2 3" key="1">
    <citation type="journal article" date="2013" name="Nat. Commun.">
        <title>Genome analysis reveals insights into physiology and longevity of the Brandt's bat Myotis brandtii.</title>
        <authorList>
            <person name="Seim I."/>
            <person name="Fang X."/>
            <person name="Xiong Z."/>
            <person name="Lobanov A.V."/>
            <person name="Huang Z."/>
            <person name="Ma S."/>
            <person name="Feng Y."/>
            <person name="Turanov A.A."/>
            <person name="Zhu Y."/>
            <person name="Lenz T.L."/>
            <person name="Gerashchenko M.V."/>
            <person name="Fan D."/>
            <person name="Hee Yim S."/>
            <person name="Yao X."/>
            <person name="Jordan D."/>
            <person name="Xiong Y."/>
            <person name="Ma Y."/>
            <person name="Lyapunov A.N."/>
            <person name="Chen G."/>
            <person name="Kulakova O.I."/>
            <person name="Sun Y."/>
            <person name="Lee S.G."/>
            <person name="Bronson R.T."/>
            <person name="Moskalev A.A."/>
            <person name="Sunyaev S.R."/>
            <person name="Zhang G."/>
            <person name="Krogh A."/>
            <person name="Wang J."/>
            <person name="Gladyshev V.N."/>
        </authorList>
    </citation>
    <scope>NUCLEOTIDE SEQUENCE [LARGE SCALE GENOMIC DNA]</scope>
</reference>
<dbReference type="EMBL" id="KE163933">
    <property type="protein sequence ID" value="EPQ14402.1"/>
    <property type="molecule type" value="Genomic_DNA"/>
</dbReference>
<feature type="compositionally biased region" description="Polar residues" evidence="1">
    <location>
        <begin position="182"/>
        <end position="195"/>
    </location>
</feature>
<dbReference type="GO" id="GO:0000725">
    <property type="term" value="P:recombinational repair"/>
    <property type="evidence" value="ECO:0007669"/>
    <property type="project" value="TreeGrafter"/>
</dbReference>